<dbReference type="SUPFAM" id="SSF52821">
    <property type="entry name" value="Rhodanese/Cell cycle control phosphatase"/>
    <property type="match status" value="2"/>
</dbReference>
<dbReference type="PANTHER" id="PTHR11364:SF27">
    <property type="entry name" value="SULFURTRANSFERASE"/>
    <property type="match status" value="1"/>
</dbReference>
<organism evidence="4 5">
    <name type="scientific">Sphingobacterium suaedae</name>
    <dbReference type="NCBI Taxonomy" id="1686402"/>
    <lineage>
        <taxon>Bacteria</taxon>
        <taxon>Pseudomonadati</taxon>
        <taxon>Bacteroidota</taxon>
        <taxon>Sphingobacteriia</taxon>
        <taxon>Sphingobacteriales</taxon>
        <taxon>Sphingobacteriaceae</taxon>
        <taxon>Sphingobacterium</taxon>
    </lineage>
</organism>
<dbReference type="SMART" id="SM00450">
    <property type="entry name" value="RHOD"/>
    <property type="match status" value="2"/>
</dbReference>
<proteinExistence type="predicted"/>
<evidence type="ECO:0000256" key="1">
    <source>
        <dbReference type="ARBA" id="ARBA00022679"/>
    </source>
</evidence>
<dbReference type="CDD" id="cd01449">
    <property type="entry name" value="TST_Repeat_2"/>
    <property type="match status" value="1"/>
</dbReference>
<dbReference type="InterPro" id="IPR036873">
    <property type="entry name" value="Rhodanese-like_dom_sf"/>
</dbReference>
<dbReference type="EMBL" id="JBHULR010000003">
    <property type="protein sequence ID" value="MFD2546985.1"/>
    <property type="molecule type" value="Genomic_DNA"/>
</dbReference>
<evidence type="ECO:0000313" key="5">
    <source>
        <dbReference type="Proteomes" id="UP001597545"/>
    </source>
</evidence>
<feature type="domain" description="Rhodanese" evidence="3">
    <location>
        <begin position="163"/>
        <end position="253"/>
    </location>
</feature>
<name>A0ABW5KGJ3_9SPHI</name>
<dbReference type="Pfam" id="PF00581">
    <property type="entry name" value="Rhodanese"/>
    <property type="match status" value="2"/>
</dbReference>
<dbReference type="InterPro" id="IPR001763">
    <property type="entry name" value="Rhodanese-like_dom"/>
</dbReference>
<dbReference type="PANTHER" id="PTHR11364">
    <property type="entry name" value="THIOSULFATE SULFERTANSFERASE"/>
    <property type="match status" value="1"/>
</dbReference>
<accession>A0ABW5KGJ3</accession>
<evidence type="ECO:0000313" key="4">
    <source>
        <dbReference type="EMBL" id="MFD2546985.1"/>
    </source>
</evidence>
<dbReference type="Gene3D" id="3.40.250.10">
    <property type="entry name" value="Rhodanese-like domain"/>
    <property type="match status" value="2"/>
</dbReference>
<sequence length="253" mass="27605">MKSIISAQQLLTLRGQNALTLIDATSGPTGRDKYKLEHLTGAIHIDLEQDLSAIYDAKVGGRHPLPSPAQFSGVLGRLGITEESLVVIYDRAAGTNAAARFWWMLRSAGHQATYVLDGGFQAGKRAGFSIAKGFEVPKSVVPYYFSEWQLPLISMQQVEGLIEDPDSLIIDVREAYRYLGESEPIDLQAGHVPTAVNIPLANNLEQNGLFKSPTALRAFYQPILCNRERQKIAVYCGSGVTACHTLLALDYAG</sequence>
<keyword evidence="5" id="KW-1185">Reference proteome</keyword>
<dbReference type="InterPro" id="IPR045078">
    <property type="entry name" value="TST/MPST-like"/>
</dbReference>
<keyword evidence="1 4" id="KW-0808">Transferase</keyword>
<feature type="domain" description="Rhodanese" evidence="3">
    <location>
        <begin position="15"/>
        <end position="132"/>
    </location>
</feature>
<evidence type="ECO:0000256" key="2">
    <source>
        <dbReference type="ARBA" id="ARBA00022737"/>
    </source>
</evidence>
<reference evidence="5" key="1">
    <citation type="journal article" date="2019" name="Int. J. Syst. Evol. Microbiol.">
        <title>The Global Catalogue of Microorganisms (GCM) 10K type strain sequencing project: providing services to taxonomists for standard genome sequencing and annotation.</title>
        <authorList>
            <consortium name="The Broad Institute Genomics Platform"/>
            <consortium name="The Broad Institute Genome Sequencing Center for Infectious Disease"/>
            <person name="Wu L."/>
            <person name="Ma J."/>
        </authorList>
    </citation>
    <scope>NUCLEOTIDE SEQUENCE [LARGE SCALE GENOMIC DNA]</scope>
    <source>
        <strain evidence="5">KCTC 42662</strain>
    </source>
</reference>
<dbReference type="CDD" id="cd01448">
    <property type="entry name" value="TST_Repeat_1"/>
    <property type="match status" value="1"/>
</dbReference>
<dbReference type="GO" id="GO:0016740">
    <property type="term" value="F:transferase activity"/>
    <property type="evidence" value="ECO:0007669"/>
    <property type="project" value="UniProtKB-KW"/>
</dbReference>
<keyword evidence="2" id="KW-0677">Repeat</keyword>
<dbReference type="RefSeq" id="WP_380901302.1">
    <property type="nucleotide sequence ID" value="NZ_JBHUEG010000007.1"/>
</dbReference>
<dbReference type="Proteomes" id="UP001597545">
    <property type="component" value="Unassembled WGS sequence"/>
</dbReference>
<gene>
    <name evidence="4" type="ORF">ACFSR5_04910</name>
</gene>
<evidence type="ECO:0000259" key="3">
    <source>
        <dbReference type="PROSITE" id="PS50206"/>
    </source>
</evidence>
<protein>
    <submittedName>
        <fullName evidence="4">Sulfurtransferase</fullName>
        <ecNumber evidence="4">2.8.1.-</ecNumber>
    </submittedName>
</protein>
<dbReference type="EC" id="2.8.1.-" evidence="4"/>
<comment type="caution">
    <text evidence="4">The sequence shown here is derived from an EMBL/GenBank/DDBJ whole genome shotgun (WGS) entry which is preliminary data.</text>
</comment>
<dbReference type="PROSITE" id="PS50206">
    <property type="entry name" value="RHODANESE_3"/>
    <property type="match status" value="2"/>
</dbReference>